<dbReference type="EMBL" id="BGPR01000170">
    <property type="protein sequence ID" value="GBM01552.1"/>
    <property type="molecule type" value="Genomic_DNA"/>
</dbReference>
<accession>A0A4Y2CAS3</accession>
<dbReference type="AlphaFoldDB" id="A0A4Y2CAS3"/>
<dbReference type="Proteomes" id="UP000499080">
    <property type="component" value="Unassembled WGS sequence"/>
</dbReference>
<gene>
    <name evidence="1" type="ORF">AVEN_209349_1</name>
</gene>
<proteinExistence type="predicted"/>
<name>A0A4Y2CAS3_ARAVE</name>
<evidence type="ECO:0000313" key="2">
    <source>
        <dbReference type="Proteomes" id="UP000499080"/>
    </source>
</evidence>
<sequence length="139" mass="16282">MYHCGVPFVDGKSKNAPRRFIVRNIATCLVFRNFINAIITLMSSKDTLVGTLVNVLEKVFYRFYGVDVDIKHLQKQRTVRYDLPIINHHTIRFHFHSCGLSTVFCLPSSVQRTAIRCKLRFLDEFTRIHFTAIPFFQAW</sequence>
<organism evidence="1 2">
    <name type="scientific">Araneus ventricosus</name>
    <name type="common">Orbweaver spider</name>
    <name type="synonym">Epeira ventricosa</name>
    <dbReference type="NCBI Taxonomy" id="182803"/>
    <lineage>
        <taxon>Eukaryota</taxon>
        <taxon>Metazoa</taxon>
        <taxon>Ecdysozoa</taxon>
        <taxon>Arthropoda</taxon>
        <taxon>Chelicerata</taxon>
        <taxon>Arachnida</taxon>
        <taxon>Araneae</taxon>
        <taxon>Araneomorphae</taxon>
        <taxon>Entelegynae</taxon>
        <taxon>Araneoidea</taxon>
        <taxon>Araneidae</taxon>
        <taxon>Araneus</taxon>
    </lineage>
</organism>
<reference evidence="1 2" key="1">
    <citation type="journal article" date="2019" name="Sci. Rep.">
        <title>Orb-weaving spider Araneus ventricosus genome elucidates the spidroin gene catalogue.</title>
        <authorList>
            <person name="Kono N."/>
            <person name="Nakamura H."/>
            <person name="Ohtoshi R."/>
            <person name="Moran D.A.P."/>
            <person name="Shinohara A."/>
            <person name="Yoshida Y."/>
            <person name="Fujiwara M."/>
            <person name="Mori M."/>
            <person name="Tomita M."/>
            <person name="Arakawa K."/>
        </authorList>
    </citation>
    <scope>NUCLEOTIDE SEQUENCE [LARGE SCALE GENOMIC DNA]</scope>
</reference>
<protein>
    <submittedName>
        <fullName evidence="1">Uncharacterized protein</fullName>
    </submittedName>
</protein>
<evidence type="ECO:0000313" key="1">
    <source>
        <dbReference type="EMBL" id="GBM01552.1"/>
    </source>
</evidence>
<comment type="caution">
    <text evidence="1">The sequence shown here is derived from an EMBL/GenBank/DDBJ whole genome shotgun (WGS) entry which is preliminary data.</text>
</comment>
<keyword evidence="2" id="KW-1185">Reference proteome</keyword>